<keyword evidence="4" id="KW-1185">Reference proteome</keyword>
<feature type="region of interest" description="Disordered" evidence="1">
    <location>
        <begin position="30"/>
        <end position="60"/>
    </location>
</feature>
<feature type="signal peptide" evidence="2">
    <location>
        <begin position="1"/>
        <end position="28"/>
    </location>
</feature>
<accession>A0A833R7G4</accession>
<evidence type="ECO:0000313" key="3">
    <source>
        <dbReference type="EMBL" id="KAF3339520.1"/>
    </source>
</evidence>
<protein>
    <submittedName>
        <fullName evidence="3">Putative cell wall protein</fullName>
    </submittedName>
</protein>
<dbReference type="PANTHER" id="PTHR36733:SF1">
    <property type="entry name" value="CELL WALL PROTEIN-RELATED"/>
    <property type="match status" value="1"/>
</dbReference>
<proteinExistence type="predicted"/>
<sequence>MASNSKPCYLSILLLLIIFSSFTQLSVAARPTPRTEKTVAKSTTQASSTDKKQTDCEQESSVVVPGIGRYMAGSNYHGPDFSGLDHSIPAATHAQYLPGIDDTIIPNPGLEIPNPFFHPSNP</sequence>
<reference evidence="3" key="1">
    <citation type="submission" date="2020-01" db="EMBL/GenBank/DDBJ databases">
        <title>Genome sequence of Kobresia littledalei, the first chromosome-level genome in the family Cyperaceae.</title>
        <authorList>
            <person name="Qu G."/>
        </authorList>
    </citation>
    <scope>NUCLEOTIDE SEQUENCE</scope>
    <source>
        <strain evidence="3">C.B.Clarke</strain>
        <tissue evidence="3">Leaf</tissue>
    </source>
</reference>
<evidence type="ECO:0000313" key="4">
    <source>
        <dbReference type="Proteomes" id="UP000623129"/>
    </source>
</evidence>
<name>A0A833R7G4_9POAL</name>
<organism evidence="3 4">
    <name type="scientific">Carex littledalei</name>
    <dbReference type="NCBI Taxonomy" id="544730"/>
    <lineage>
        <taxon>Eukaryota</taxon>
        <taxon>Viridiplantae</taxon>
        <taxon>Streptophyta</taxon>
        <taxon>Embryophyta</taxon>
        <taxon>Tracheophyta</taxon>
        <taxon>Spermatophyta</taxon>
        <taxon>Magnoliopsida</taxon>
        <taxon>Liliopsida</taxon>
        <taxon>Poales</taxon>
        <taxon>Cyperaceae</taxon>
        <taxon>Cyperoideae</taxon>
        <taxon>Cariceae</taxon>
        <taxon>Carex</taxon>
        <taxon>Carex subgen. Euthyceras</taxon>
    </lineage>
</organism>
<keyword evidence="2" id="KW-0732">Signal</keyword>
<dbReference type="InterPro" id="IPR034565">
    <property type="entry name" value="Put_cell_wall"/>
</dbReference>
<dbReference type="Proteomes" id="UP000623129">
    <property type="component" value="Unassembled WGS sequence"/>
</dbReference>
<dbReference type="OrthoDB" id="1931827at2759"/>
<evidence type="ECO:0000256" key="2">
    <source>
        <dbReference type="SAM" id="SignalP"/>
    </source>
</evidence>
<evidence type="ECO:0000256" key="1">
    <source>
        <dbReference type="SAM" id="MobiDB-lite"/>
    </source>
</evidence>
<dbReference type="EMBL" id="SWLB01000004">
    <property type="protein sequence ID" value="KAF3339520.1"/>
    <property type="molecule type" value="Genomic_DNA"/>
</dbReference>
<feature type="chain" id="PRO_5032794875" evidence="2">
    <location>
        <begin position="29"/>
        <end position="122"/>
    </location>
</feature>
<comment type="caution">
    <text evidence="3">The sequence shown here is derived from an EMBL/GenBank/DDBJ whole genome shotgun (WGS) entry which is preliminary data.</text>
</comment>
<dbReference type="AlphaFoldDB" id="A0A833R7G4"/>
<dbReference type="PANTHER" id="PTHR36733">
    <property type="entry name" value="CELL WALL PROTEIN-RELATED"/>
    <property type="match status" value="1"/>
</dbReference>
<gene>
    <name evidence="3" type="ORF">FCM35_KLT16991</name>
</gene>